<sequence>MTNLIKAFAISTAITTTTFAPIQAQAGITTLGECYEAVINWCNETFPDHDCSQTSGLDDCDEEFGNAIGGLDITGIIATKREDETYTLRFEGPSVPEDDKDEGRGSDDDDRDDDREPTRRPTVDPRNPTSAPTRG</sequence>
<feature type="compositionally biased region" description="Basic and acidic residues" evidence="1">
    <location>
        <begin position="114"/>
        <end position="123"/>
    </location>
</feature>
<gene>
    <name evidence="2" type="ORF">SAMN04488005_2661</name>
</gene>
<dbReference type="STRING" id="390270.SAMN04488005_2661"/>
<feature type="region of interest" description="Disordered" evidence="1">
    <location>
        <begin position="85"/>
        <end position="135"/>
    </location>
</feature>
<accession>A0A1I6HG57</accession>
<organism evidence="2 3">
    <name type="scientific">Yoonia tamlensis</name>
    <dbReference type="NCBI Taxonomy" id="390270"/>
    <lineage>
        <taxon>Bacteria</taxon>
        <taxon>Pseudomonadati</taxon>
        <taxon>Pseudomonadota</taxon>
        <taxon>Alphaproteobacteria</taxon>
        <taxon>Rhodobacterales</taxon>
        <taxon>Paracoccaceae</taxon>
        <taxon>Yoonia</taxon>
    </lineage>
</organism>
<dbReference type="EMBL" id="FOYP01000002">
    <property type="protein sequence ID" value="SFR53439.1"/>
    <property type="molecule type" value="Genomic_DNA"/>
</dbReference>
<dbReference type="OrthoDB" id="7871488at2"/>
<reference evidence="3" key="1">
    <citation type="submission" date="2016-10" db="EMBL/GenBank/DDBJ databases">
        <authorList>
            <person name="Varghese N."/>
            <person name="Submissions S."/>
        </authorList>
    </citation>
    <scope>NUCLEOTIDE SEQUENCE [LARGE SCALE GENOMIC DNA]</scope>
    <source>
        <strain evidence="3">DSM 26879</strain>
    </source>
</reference>
<proteinExistence type="predicted"/>
<dbReference type="AlphaFoldDB" id="A0A1I6HG57"/>
<evidence type="ECO:0000313" key="3">
    <source>
        <dbReference type="Proteomes" id="UP000199478"/>
    </source>
</evidence>
<evidence type="ECO:0000256" key="1">
    <source>
        <dbReference type="SAM" id="MobiDB-lite"/>
    </source>
</evidence>
<keyword evidence="3" id="KW-1185">Reference proteome</keyword>
<protein>
    <submittedName>
        <fullName evidence="2">Uncharacterized protein</fullName>
    </submittedName>
</protein>
<dbReference type="RefSeq" id="WP_090201023.1">
    <property type="nucleotide sequence ID" value="NZ_FOYP01000002.1"/>
</dbReference>
<dbReference type="Proteomes" id="UP000199478">
    <property type="component" value="Unassembled WGS sequence"/>
</dbReference>
<name>A0A1I6HG57_9RHOB</name>
<evidence type="ECO:0000313" key="2">
    <source>
        <dbReference type="EMBL" id="SFR53439.1"/>
    </source>
</evidence>